<dbReference type="Proteomes" id="UP000620550">
    <property type="component" value="Unassembled WGS sequence"/>
</dbReference>
<name>A0ABQ3HV34_9SPHI</name>
<dbReference type="InterPro" id="IPR001789">
    <property type="entry name" value="Sig_transdc_resp-reg_receiver"/>
</dbReference>
<dbReference type="Gene3D" id="6.10.250.690">
    <property type="match status" value="1"/>
</dbReference>
<dbReference type="GO" id="GO:0003677">
    <property type="term" value="F:DNA binding"/>
    <property type="evidence" value="ECO:0007669"/>
    <property type="project" value="UniProtKB-KW"/>
</dbReference>
<dbReference type="CDD" id="cd00383">
    <property type="entry name" value="trans_reg_C"/>
    <property type="match status" value="1"/>
</dbReference>
<gene>
    <name evidence="8" type="ORF">GCM10017764_17070</name>
</gene>
<feature type="domain" description="OmpR/PhoB-type" evidence="7">
    <location>
        <begin position="138"/>
        <end position="236"/>
    </location>
</feature>
<keyword evidence="9" id="KW-1185">Reference proteome</keyword>
<evidence type="ECO:0000259" key="7">
    <source>
        <dbReference type="PROSITE" id="PS51755"/>
    </source>
</evidence>
<sequence length="241" mass="28199">MEQKRKLLYVEDETDLGNVVSQYLEMVGFDVVWAKYASEALQTFQASPVFDLVLIDVQLPDYNGFQLASEISEQSPGQPFLFLTARREKKDRLQGLHIGADDYITKPFDVDELVLRIKNILKRLDFQRPQRLPREPDSILTQIGDVQINRNTHKMNCPDGKQVDLTLREMQVMLFLNENQEKLLRREDILLQIWGENDYFMGRSLDVFISRIRKLLKHSKQLSIETIYGSGFIFRVNPPHR</sequence>
<dbReference type="InterPro" id="IPR039420">
    <property type="entry name" value="WalR-like"/>
</dbReference>
<evidence type="ECO:0000256" key="5">
    <source>
        <dbReference type="PROSITE-ProRule" id="PRU01091"/>
    </source>
</evidence>
<organism evidence="8 9">
    <name type="scientific">Sphingobacterium griseoflavum</name>
    <dbReference type="NCBI Taxonomy" id="1474952"/>
    <lineage>
        <taxon>Bacteria</taxon>
        <taxon>Pseudomonadati</taxon>
        <taxon>Bacteroidota</taxon>
        <taxon>Sphingobacteriia</taxon>
        <taxon>Sphingobacteriales</taxon>
        <taxon>Sphingobacteriaceae</taxon>
        <taxon>Sphingobacterium</taxon>
    </lineage>
</organism>
<keyword evidence="3 5" id="KW-0238">DNA-binding</keyword>
<accession>A0ABQ3HV34</accession>
<dbReference type="Pfam" id="PF00486">
    <property type="entry name" value="Trans_reg_C"/>
    <property type="match status" value="1"/>
</dbReference>
<dbReference type="PROSITE" id="PS51755">
    <property type="entry name" value="OMPR_PHOB"/>
    <property type="match status" value="1"/>
</dbReference>
<evidence type="ECO:0000256" key="1">
    <source>
        <dbReference type="ARBA" id="ARBA00022553"/>
    </source>
</evidence>
<dbReference type="RefSeq" id="WP_189626243.1">
    <property type="nucleotide sequence ID" value="NZ_BNAF01000006.1"/>
</dbReference>
<dbReference type="SUPFAM" id="SSF46894">
    <property type="entry name" value="C-terminal effector domain of the bipartite response regulators"/>
    <property type="match status" value="1"/>
</dbReference>
<feature type="DNA-binding region" description="OmpR/PhoB-type" evidence="5">
    <location>
        <begin position="138"/>
        <end position="236"/>
    </location>
</feature>
<feature type="domain" description="Response regulatory" evidence="6">
    <location>
        <begin position="6"/>
        <end position="121"/>
    </location>
</feature>
<dbReference type="SMART" id="SM00862">
    <property type="entry name" value="Trans_reg_C"/>
    <property type="match status" value="1"/>
</dbReference>
<evidence type="ECO:0000256" key="2">
    <source>
        <dbReference type="ARBA" id="ARBA00023012"/>
    </source>
</evidence>
<protein>
    <submittedName>
        <fullName evidence="8">DNA-binding response regulator</fullName>
    </submittedName>
</protein>
<dbReference type="EMBL" id="BNAF01000006">
    <property type="protein sequence ID" value="GHE34535.1"/>
    <property type="molecule type" value="Genomic_DNA"/>
</dbReference>
<dbReference type="InterPro" id="IPR011006">
    <property type="entry name" value="CheY-like_superfamily"/>
</dbReference>
<dbReference type="PROSITE" id="PS50110">
    <property type="entry name" value="RESPONSE_REGULATORY"/>
    <property type="match status" value="1"/>
</dbReference>
<dbReference type="PANTHER" id="PTHR48111">
    <property type="entry name" value="REGULATOR OF RPOS"/>
    <property type="match status" value="1"/>
</dbReference>
<keyword evidence="2" id="KW-0902">Two-component regulatory system</keyword>
<dbReference type="InterPro" id="IPR001867">
    <property type="entry name" value="OmpR/PhoB-type_DNA-bd"/>
</dbReference>
<dbReference type="Gene3D" id="3.40.50.2300">
    <property type="match status" value="1"/>
</dbReference>
<evidence type="ECO:0000259" key="6">
    <source>
        <dbReference type="PROSITE" id="PS50110"/>
    </source>
</evidence>
<dbReference type="PANTHER" id="PTHR48111:SF40">
    <property type="entry name" value="PHOSPHATE REGULON TRANSCRIPTIONAL REGULATORY PROTEIN PHOB"/>
    <property type="match status" value="1"/>
</dbReference>
<dbReference type="SMART" id="SM00448">
    <property type="entry name" value="REC"/>
    <property type="match status" value="1"/>
</dbReference>
<comment type="caution">
    <text evidence="8">The sequence shown here is derived from an EMBL/GenBank/DDBJ whole genome shotgun (WGS) entry which is preliminary data.</text>
</comment>
<proteinExistence type="predicted"/>
<evidence type="ECO:0000313" key="8">
    <source>
        <dbReference type="EMBL" id="GHE34535.1"/>
    </source>
</evidence>
<feature type="modified residue" description="4-aspartylphosphate" evidence="4">
    <location>
        <position position="56"/>
    </location>
</feature>
<evidence type="ECO:0000313" key="9">
    <source>
        <dbReference type="Proteomes" id="UP000620550"/>
    </source>
</evidence>
<dbReference type="Gene3D" id="1.10.10.10">
    <property type="entry name" value="Winged helix-like DNA-binding domain superfamily/Winged helix DNA-binding domain"/>
    <property type="match status" value="1"/>
</dbReference>
<dbReference type="InterPro" id="IPR036388">
    <property type="entry name" value="WH-like_DNA-bd_sf"/>
</dbReference>
<dbReference type="InterPro" id="IPR016032">
    <property type="entry name" value="Sig_transdc_resp-reg_C-effctor"/>
</dbReference>
<dbReference type="Pfam" id="PF00072">
    <property type="entry name" value="Response_reg"/>
    <property type="match status" value="1"/>
</dbReference>
<reference evidence="9" key="1">
    <citation type="journal article" date="2019" name="Int. J. Syst. Evol. Microbiol.">
        <title>The Global Catalogue of Microorganisms (GCM) 10K type strain sequencing project: providing services to taxonomists for standard genome sequencing and annotation.</title>
        <authorList>
            <consortium name="The Broad Institute Genomics Platform"/>
            <consortium name="The Broad Institute Genome Sequencing Center for Infectious Disease"/>
            <person name="Wu L."/>
            <person name="Ma J."/>
        </authorList>
    </citation>
    <scope>NUCLEOTIDE SEQUENCE [LARGE SCALE GENOMIC DNA]</scope>
    <source>
        <strain evidence="9">CGMCC 1.12966</strain>
    </source>
</reference>
<evidence type="ECO:0000256" key="3">
    <source>
        <dbReference type="ARBA" id="ARBA00023125"/>
    </source>
</evidence>
<dbReference type="CDD" id="cd17574">
    <property type="entry name" value="REC_OmpR"/>
    <property type="match status" value="1"/>
</dbReference>
<evidence type="ECO:0000256" key="4">
    <source>
        <dbReference type="PROSITE-ProRule" id="PRU00169"/>
    </source>
</evidence>
<keyword evidence="1 4" id="KW-0597">Phosphoprotein</keyword>
<dbReference type="SUPFAM" id="SSF52172">
    <property type="entry name" value="CheY-like"/>
    <property type="match status" value="1"/>
</dbReference>